<dbReference type="AlphaFoldDB" id="A0A7J5YZ68"/>
<dbReference type="Proteomes" id="UP000518266">
    <property type="component" value="Unassembled WGS sequence"/>
</dbReference>
<reference evidence="1 2" key="1">
    <citation type="submission" date="2020-03" db="EMBL/GenBank/DDBJ databases">
        <title>Dissostichus mawsoni Genome sequencing and assembly.</title>
        <authorList>
            <person name="Park H."/>
        </authorList>
    </citation>
    <scope>NUCLEOTIDE SEQUENCE [LARGE SCALE GENOMIC DNA]</scope>
    <source>
        <strain evidence="1">DM0001</strain>
        <tissue evidence="1">Muscle</tissue>
    </source>
</reference>
<sequence length="456" mass="50715">MFTEDGMQICKAKCTLKKSLQVEVSRRNAGDADVTVIDGSALLWTIHWPADGTVADFIDNVKTRLISYLSERTDRRLFHLRGTTKHKLVVTGEDSCPIELSMEERRSRYELENPQEEADTIIVQQVLACAGEAHPISVVSDDTDMCVLLLHHYHQAELDVPLIMESPRKERAIVDIKATPSKHSEIVENLLPAHAISGCDTVASYYGLGKGSVIKVLKAGYQLSAIGNMDAPFQQVLDPATAFISACYGIKENTDMSHTRLLVWGEKNGKGHMSAPNLAALPPTNEAFIENVKRAHFQAMLWRNLYVNLLPALNPEEFGWKKDTCNRSLIPTHQPEDAKLVPDYILEMIRCGCKKSFIYCYMSSELSHRSKHGRGRQWDTCVAGVRAAGWKHRGFQVLGLDLSLVDLLMKCEQTDRSITLDPLCCLDGMVQTGPAQVHILAVVVGGEQLQQAGQDH</sequence>
<comment type="caution">
    <text evidence="1">The sequence shown here is derived from an EMBL/GenBank/DDBJ whole genome shotgun (WGS) entry which is preliminary data.</text>
</comment>
<dbReference type="OrthoDB" id="5947615at2759"/>
<protein>
    <submittedName>
        <fullName evidence="1">Uncharacterized protein</fullName>
    </submittedName>
</protein>
<name>A0A7J5YZ68_DISMA</name>
<feature type="non-terminal residue" evidence="1">
    <location>
        <position position="1"/>
    </location>
</feature>
<dbReference type="EMBL" id="JAAKFY010000008">
    <property type="protein sequence ID" value="KAF3854101.1"/>
    <property type="molecule type" value="Genomic_DNA"/>
</dbReference>
<gene>
    <name evidence="1" type="ORF">F7725_014789</name>
</gene>
<proteinExistence type="predicted"/>
<evidence type="ECO:0000313" key="2">
    <source>
        <dbReference type="Proteomes" id="UP000518266"/>
    </source>
</evidence>
<organism evidence="1 2">
    <name type="scientific">Dissostichus mawsoni</name>
    <name type="common">Antarctic cod</name>
    <dbReference type="NCBI Taxonomy" id="36200"/>
    <lineage>
        <taxon>Eukaryota</taxon>
        <taxon>Metazoa</taxon>
        <taxon>Chordata</taxon>
        <taxon>Craniata</taxon>
        <taxon>Vertebrata</taxon>
        <taxon>Euteleostomi</taxon>
        <taxon>Actinopterygii</taxon>
        <taxon>Neopterygii</taxon>
        <taxon>Teleostei</taxon>
        <taxon>Neoteleostei</taxon>
        <taxon>Acanthomorphata</taxon>
        <taxon>Eupercaria</taxon>
        <taxon>Perciformes</taxon>
        <taxon>Notothenioidei</taxon>
        <taxon>Nototheniidae</taxon>
        <taxon>Dissostichus</taxon>
    </lineage>
</organism>
<keyword evidence="2" id="KW-1185">Reference proteome</keyword>
<evidence type="ECO:0000313" key="1">
    <source>
        <dbReference type="EMBL" id="KAF3854101.1"/>
    </source>
</evidence>
<accession>A0A7J5YZ68</accession>